<dbReference type="AlphaFoldDB" id="A0A2U2PLN3"/>
<accession>A0A2U2PLN3</accession>
<gene>
    <name evidence="3" type="ORF">DDR33_00115</name>
</gene>
<evidence type="ECO:0000256" key="1">
    <source>
        <dbReference type="SAM" id="MobiDB-lite"/>
    </source>
</evidence>
<name>A0A2U2PLN3_9SPHI</name>
<evidence type="ECO:0000313" key="4">
    <source>
        <dbReference type="Proteomes" id="UP000245647"/>
    </source>
</evidence>
<dbReference type="OrthoDB" id="9921671at2"/>
<evidence type="ECO:0008006" key="5">
    <source>
        <dbReference type="Google" id="ProtNLM"/>
    </source>
</evidence>
<evidence type="ECO:0000256" key="2">
    <source>
        <dbReference type="SAM" id="SignalP"/>
    </source>
</evidence>
<dbReference type="RefSeq" id="WP_109413736.1">
    <property type="nucleotide sequence ID" value="NZ_QEAS01000001.1"/>
</dbReference>
<reference evidence="3 4" key="1">
    <citation type="submission" date="2018-04" db="EMBL/GenBank/DDBJ databases">
        <title>Pedobacter chongqingensis sp. nov., isolated from a rottenly hemp rope.</title>
        <authorList>
            <person name="Cai Y."/>
        </authorList>
    </citation>
    <scope>NUCLEOTIDE SEQUENCE [LARGE SCALE GENOMIC DNA]</scope>
    <source>
        <strain evidence="3 4">FJ4-8</strain>
    </source>
</reference>
<dbReference type="PROSITE" id="PS51257">
    <property type="entry name" value="PROKAR_LIPOPROTEIN"/>
    <property type="match status" value="1"/>
</dbReference>
<protein>
    <recommendedName>
        <fullName evidence="5">Lipoprotein</fullName>
    </recommendedName>
</protein>
<comment type="caution">
    <text evidence="3">The sequence shown here is derived from an EMBL/GenBank/DDBJ whole genome shotgun (WGS) entry which is preliminary data.</text>
</comment>
<feature type="chain" id="PRO_5015668438" description="Lipoprotein" evidence="2">
    <location>
        <begin position="19"/>
        <end position="67"/>
    </location>
</feature>
<sequence length="67" mass="7129">MKLKTSLLTAFICASVIACNSVQKSVDPTGQNPIPRGTERNIDEDTIKAPGSDTSGLGLPDSVRREK</sequence>
<feature type="signal peptide" evidence="2">
    <location>
        <begin position="1"/>
        <end position="18"/>
    </location>
</feature>
<feature type="compositionally biased region" description="Basic and acidic residues" evidence="1">
    <location>
        <begin position="37"/>
        <end position="47"/>
    </location>
</feature>
<keyword evidence="4" id="KW-1185">Reference proteome</keyword>
<dbReference type="EMBL" id="QEAS01000001">
    <property type="protein sequence ID" value="PWG82317.1"/>
    <property type="molecule type" value="Genomic_DNA"/>
</dbReference>
<feature type="region of interest" description="Disordered" evidence="1">
    <location>
        <begin position="24"/>
        <end position="67"/>
    </location>
</feature>
<evidence type="ECO:0000313" key="3">
    <source>
        <dbReference type="EMBL" id="PWG82317.1"/>
    </source>
</evidence>
<proteinExistence type="predicted"/>
<organism evidence="3 4">
    <name type="scientific">Pararcticibacter amylolyticus</name>
    <dbReference type="NCBI Taxonomy" id="2173175"/>
    <lineage>
        <taxon>Bacteria</taxon>
        <taxon>Pseudomonadati</taxon>
        <taxon>Bacteroidota</taxon>
        <taxon>Sphingobacteriia</taxon>
        <taxon>Sphingobacteriales</taxon>
        <taxon>Sphingobacteriaceae</taxon>
        <taxon>Pararcticibacter</taxon>
    </lineage>
</organism>
<keyword evidence="2" id="KW-0732">Signal</keyword>
<dbReference type="Proteomes" id="UP000245647">
    <property type="component" value="Unassembled WGS sequence"/>
</dbReference>